<dbReference type="Proteomes" id="UP000019030">
    <property type="component" value="Chromosome"/>
</dbReference>
<dbReference type="HOGENOM" id="CLU_106308_0_0_6"/>
<dbReference type="eggNOG" id="COG3121">
    <property type="taxonomic scope" value="Bacteria"/>
</dbReference>
<dbReference type="STRING" id="1441930.Z042_01860"/>
<evidence type="ECO:0008006" key="3">
    <source>
        <dbReference type="Google" id="ProtNLM"/>
    </source>
</evidence>
<proteinExistence type="predicted"/>
<name>W0L806_9GAMM</name>
<dbReference type="AlphaFoldDB" id="W0L806"/>
<accession>W0L806</accession>
<dbReference type="EMBL" id="CP007044">
    <property type="protein sequence ID" value="AHG18519.2"/>
    <property type="molecule type" value="Genomic_DNA"/>
</dbReference>
<sequence length="219" mass="23848">MCAVRRVLLGIGLPALPWGTALALIDISPKVSEVKDGQAVVQVINTGDTPEFVNITLYLVTNPGVPSDEEQTIPLGLVKQPSLYATPFKLSLGPRQQKQVQLKVLREIEQEKVYRLAVIPQQKANISGTKNNVMLVGLGYMGLVRQLPLIQTVAWHHRCEARGPVLEATGTVRAAFTELKRNGRDMGDFNLYPGAPRVVDAQVLSGKVEGKPFSVKCGD</sequence>
<protein>
    <recommendedName>
        <fullName evidence="3">Pilus assembly protein</fullName>
    </recommendedName>
</protein>
<keyword evidence="2" id="KW-1185">Reference proteome</keyword>
<evidence type="ECO:0000313" key="2">
    <source>
        <dbReference type="Proteomes" id="UP000019030"/>
    </source>
</evidence>
<dbReference type="InterPro" id="IPR013783">
    <property type="entry name" value="Ig-like_fold"/>
</dbReference>
<reference evidence="1 2" key="2">
    <citation type="submission" date="2015-03" db="EMBL/GenBank/DDBJ databases">
        <authorList>
            <person name="Chan K.-G."/>
        </authorList>
    </citation>
    <scope>NUCLEOTIDE SEQUENCE [LARGE SCALE GENOMIC DNA]</scope>
    <source>
        <strain evidence="1 2">RB-25</strain>
    </source>
</reference>
<dbReference type="KEGG" id="sfo:Z042_01860"/>
<evidence type="ECO:0000313" key="1">
    <source>
        <dbReference type="EMBL" id="AHG18519.2"/>
    </source>
</evidence>
<dbReference type="Gene3D" id="2.60.40.10">
    <property type="entry name" value="Immunoglobulins"/>
    <property type="match status" value="1"/>
</dbReference>
<organism evidence="1 2">
    <name type="scientific">Chania multitudinisentens RB-25</name>
    <dbReference type="NCBI Taxonomy" id="1441930"/>
    <lineage>
        <taxon>Bacteria</taxon>
        <taxon>Pseudomonadati</taxon>
        <taxon>Pseudomonadota</taxon>
        <taxon>Gammaproteobacteria</taxon>
        <taxon>Enterobacterales</taxon>
        <taxon>Yersiniaceae</taxon>
        <taxon>Chania</taxon>
    </lineage>
</organism>
<reference evidence="1 2" key="1">
    <citation type="submission" date="2014-01" db="EMBL/GenBank/DDBJ databases">
        <title>Isolation of Serratia multitudinisentens RB-25 from Ex-Landfill site.</title>
        <authorList>
            <person name="Robson E.H.J."/>
        </authorList>
    </citation>
    <scope>NUCLEOTIDE SEQUENCE [LARGE SCALE GENOMIC DNA]</scope>
    <source>
        <strain evidence="1 2">RB-25</strain>
    </source>
</reference>
<gene>
    <name evidence="1" type="ORF">Z042_01860</name>
</gene>